<dbReference type="Pfam" id="PF13812">
    <property type="entry name" value="PPR_3"/>
    <property type="match status" value="1"/>
</dbReference>
<dbReference type="EMBL" id="CP023325">
    <property type="protein sequence ID" value="ATY64178.1"/>
    <property type="molecule type" value="Genomic_DNA"/>
</dbReference>
<dbReference type="PANTHER" id="PTHR47447">
    <property type="entry name" value="OS03G0856100 PROTEIN"/>
    <property type="match status" value="1"/>
</dbReference>
<protein>
    <submittedName>
        <fullName evidence="6">Major facilitator superfamily general substrate transporter</fullName>
    </submittedName>
</protein>
<dbReference type="Gene3D" id="1.25.40.10">
    <property type="entry name" value="Tetratricopeptide repeat domain"/>
    <property type="match status" value="1"/>
</dbReference>
<dbReference type="PANTHER" id="PTHR47447:SF17">
    <property type="entry name" value="OS12G0638900 PROTEIN"/>
    <property type="match status" value="1"/>
</dbReference>
<keyword evidence="2" id="KW-0677">Repeat</keyword>
<dbReference type="VEuPathDB" id="FungiDB:CCM_01616"/>
<reference evidence="6 7" key="1">
    <citation type="journal article" date="2017" name="BMC Genomics">
        <title>Chromosome level assembly and secondary metabolite potential of the parasitic fungus Cordyceps militaris.</title>
        <authorList>
            <person name="Kramer G.J."/>
            <person name="Nodwell J.R."/>
        </authorList>
    </citation>
    <scope>NUCLEOTIDE SEQUENCE [LARGE SCALE GENOMIC DNA]</scope>
    <source>
        <strain evidence="6 7">ATCC 34164</strain>
    </source>
</reference>
<evidence type="ECO:0000256" key="4">
    <source>
        <dbReference type="ARBA" id="ARBA00044511"/>
    </source>
</evidence>
<comment type="similarity">
    <text evidence="1">Belongs to the CCM1 family.</text>
</comment>
<dbReference type="AlphaFoldDB" id="A0A2H4SM44"/>
<evidence type="ECO:0000256" key="5">
    <source>
        <dbReference type="SAM" id="MobiDB-lite"/>
    </source>
</evidence>
<evidence type="ECO:0000256" key="3">
    <source>
        <dbReference type="ARBA" id="ARBA00044493"/>
    </source>
</evidence>
<dbReference type="InterPro" id="IPR011990">
    <property type="entry name" value="TPR-like_helical_dom_sf"/>
</dbReference>
<dbReference type="OrthoDB" id="185373at2759"/>
<evidence type="ECO:0000313" key="6">
    <source>
        <dbReference type="EMBL" id="ATY64178.1"/>
    </source>
</evidence>
<feature type="compositionally biased region" description="Polar residues" evidence="5">
    <location>
        <begin position="30"/>
        <end position="44"/>
    </location>
</feature>
<feature type="compositionally biased region" description="Basic residues" evidence="5">
    <location>
        <begin position="49"/>
        <end position="67"/>
    </location>
</feature>
<evidence type="ECO:0000313" key="7">
    <source>
        <dbReference type="Proteomes" id="UP000323067"/>
    </source>
</evidence>
<proteinExistence type="inferred from homology"/>
<organism evidence="6 7">
    <name type="scientific">Cordyceps militaris</name>
    <name type="common">Caterpillar fungus</name>
    <name type="synonym">Clavaria militaris</name>
    <dbReference type="NCBI Taxonomy" id="73501"/>
    <lineage>
        <taxon>Eukaryota</taxon>
        <taxon>Fungi</taxon>
        <taxon>Dikarya</taxon>
        <taxon>Ascomycota</taxon>
        <taxon>Pezizomycotina</taxon>
        <taxon>Sordariomycetes</taxon>
        <taxon>Hypocreomycetidae</taxon>
        <taxon>Hypocreales</taxon>
        <taxon>Cordycipitaceae</taxon>
        <taxon>Cordyceps</taxon>
    </lineage>
</organism>
<feature type="region of interest" description="Disordered" evidence="5">
    <location>
        <begin position="30"/>
        <end position="74"/>
    </location>
</feature>
<comment type="function">
    <text evidence="3">Regulates mitochondrial small subunit maturation by controlling 15S rRNA 5'-end processing. Localizes to the 5' precursor of the 15S rRNA in a position that is subsequently occupied by mS47 in the mature yeast mtSSU. Uses structure and sequence-specific RNA recognition, binding to a single-stranded region of the precursor and specifically recognizing bases -6 to -1. The exchange of Ccm1 for mS47 is coupled to the irreversible removal of precursor rRNA that is accompanied by conformational changes of the mitoribosomal proteins uS5m and mS26. These conformational changes signal completion of 5'-end rRNA processing through protection of the mature 5'-end of the 15S rRNA and stabilization of mS47. The removal of the 5' precursor together with the dissociation of Ccm1 may be catalyzed by the 5'-3' exoribonuclease Pet127. Involved in the specific removal of group I introns in mitochondrial encoded transcripts.</text>
</comment>
<gene>
    <name evidence="6" type="ORF">A9K55_004715</name>
</gene>
<dbReference type="VEuPathDB" id="FungiDB:A9K55_004715"/>
<dbReference type="InterPro" id="IPR002885">
    <property type="entry name" value="PPR_rpt"/>
</dbReference>
<evidence type="ECO:0000256" key="2">
    <source>
        <dbReference type="ARBA" id="ARBA00022737"/>
    </source>
</evidence>
<name>A0A2H4SM44_CORMI</name>
<evidence type="ECO:0000256" key="1">
    <source>
        <dbReference type="ARBA" id="ARBA00006192"/>
    </source>
</evidence>
<dbReference type="Proteomes" id="UP000323067">
    <property type="component" value="Chromosome v"/>
</dbReference>
<sequence length="866" mass="97437">MLSSRAVCWRCTSQLRTHARQPIAKLTFSSLADTTRNDQSQRVSQPAAKGRRTPHHRDGKQRPKHSGARVPPQSDVSAFDMFNQIVNAKNTEWTGKPVAILPNDNLAGTNAVSEIDITFMLSTLVARKNETVKQRLKTFEESLWPHLRTYGTNFPAPVSQLLKDFIYGACRDEIQHGRALSCLELAQLATRVGITNPHIPNIMALKICHVFATHKNSSSHRTFLAQSLLELWMHVSQMLRLPEKDRPLRLALPDKVEFVVGLRSAQKSSTGVLDDGSVTPEAFLDALFPHFENGRARELMDGLLATLCFCSDPRYVTEHVQRDFAPLLELARIFICEYSRSAESMLQQFPHRVIHHAVPFPTEKSHELQAYITNQWPTLVQFLNTEKVPWRKGGATSESKASLVQIHRRLRKAYEERNKPGVRTVWAELYQKQADNPSLRSAVQARPELMDFVIFVACALRLDYEYKTAVETMAKLQIPLTLKTYTSMMHGWRLCKDTRKIDALWDQLERANVRLDVPIWTERLAAYILKGKVGICMTALAKLQKDWDDAVESNSVAESGAVQPSIEMVNACIKGILEIDPPAAKVLLSWAHNNGIKPDISTHNIILRRAFATGPDDVAWIMDLMEKNGVEPNQATFVILIEEMLALTGQDSPEAQVEAVHQVFADLARSKFTLTSELYAKALHAVASLAHASDAAVEAVLAHLRHQKVRINPYMVTILIERSLQLNPHSFAPIEALLRKYQMTDTDRGDQTLWERVIRAAAITGQPYVALARFDELAAAGRPVTSLPCLNELLRALVAEGDGANARRVVDAVLHDKMVAQAQRGPHGDVDDARFWKHHFWYIAKENKLLDEANMPGGLHKLIEHY</sequence>
<accession>A0A2H4SM44</accession>
<comment type="subunit">
    <text evidence="4">Binds to mitochondrial small subunit 15S rRNA.</text>
</comment>